<reference evidence="2" key="1">
    <citation type="journal article" date="2017" name="Genome Biol. Evol.">
        <title>The complete genome sequence of the phytopathogenic fungus Sclerotinia sclerotiorum reveals insights into the genome architecture of broad host range pathogens.</title>
        <authorList>
            <person name="Derbyshire M."/>
            <person name="Denton-Giles M."/>
            <person name="Hegedus D."/>
            <person name="Seifbarghy S."/>
            <person name="Rollins J."/>
            <person name="van Kan J."/>
            <person name="Seidl M.F."/>
            <person name="Faino L."/>
            <person name="Mbengue M."/>
            <person name="Navaud O."/>
            <person name="Raffaele S."/>
            <person name="Hammond-Kosack K."/>
            <person name="Heard S."/>
            <person name="Oliver R."/>
        </authorList>
    </citation>
    <scope>NUCLEOTIDE SEQUENCE [LARGE SCALE GENOMIC DNA]</scope>
    <source>
        <strain evidence="2">ATCC 18683 / 1980 / Ss-1</strain>
    </source>
</reference>
<sequence length="103" mass="11764">MNHQTYKVCLPCDNIYGVELPEFGNVLLFGFELMCLYGIYKFFKKAFNSIVIYASISDEGLTRIVQLSERDQPPEYQLVEKSEISVADNLEAMNVVEGIEKSE</sequence>
<name>A0A1D9QH34_SCLS1</name>
<protein>
    <submittedName>
        <fullName evidence="1">Uncharacterized protein</fullName>
    </submittedName>
</protein>
<evidence type="ECO:0000313" key="1">
    <source>
        <dbReference type="EMBL" id="APA14255.1"/>
    </source>
</evidence>
<accession>A0A1D9QH34</accession>
<dbReference type="AlphaFoldDB" id="A0A1D9QH34"/>
<dbReference type="EMBL" id="CP017825">
    <property type="protein sequence ID" value="APA14255.1"/>
    <property type="molecule type" value="Genomic_DNA"/>
</dbReference>
<dbReference type="OrthoDB" id="3537218at2759"/>
<dbReference type="Proteomes" id="UP000177798">
    <property type="component" value="Chromosome 12"/>
</dbReference>
<evidence type="ECO:0000313" key="2">
    <source>
        <dbReference type="Proteomes" id="UP000177798"/>
    </source>
</evidence>
<organism evidence="1 2">
    <name type="scientific">Sclerotinia sclerotiorum (strain ATCC 18683 / 1980 / Ss-1)</name>
    <name type="common">White mold</name>
    <name type="synonym">Whetzelinia sclerotiorum</name>
    <dbReference type="NCBI Taxonomy" id="665079"/>
    <lineage>
        <taxon>Eukaryota</taxon>
        <taxon>Fungi</taxon>
        <taxon>Dikarya</taxon>
        <taxon>Ascomycota</taxon>
        <taxon>Pezizomycotina</taxon>
        <taxon>Leotiomycetes</taxon>
        <taxon>Helotiales</taxon>
        <taxon>Sclerotiniaceae</taxon>
        <taxon>Sclerotinia</taxon>
    </lineage>
</organism>
<dbReference type="RefSeq" id="XP_001586917.1">
    <property type="nucleotide sequence ID" value="XM_001586867.1"/>
</dbReference>
<dbReference type="KEGG" id="ssl:SS1G_11946"/>
<gene>
    <name evidence="1" type="ORF">sscle_12g090250</name>
</gene>
<proteinExistence type="predicted"/>
<dbReference type="VEuPathDB" id="FungiDB:sscle_12g090250"/>